<dbReference type="Pfam" id="PF12708">
    <property type="entry name" value="Pect-lyase_RHGA_epim"/>
    <property type="match status" value="1"/>
</dbReference>
<gene>
    <name evidence="3" type="ORF">J2R99_002856</name>
</gene>
<evidence type="ECO:0000259" key="2">
    <source>
        <dbReference type="Pfam" id="PF12708"/>
    </source>
</evidence>
<feature type="domain" description="Rhamnogalacturonase A/B/Epimerase-like pectate lyase" evidence="2">
    <location>
        <begin position="56"/>
        <end position="246"/>
    </location>
</feature>
<sequence length="435" mass="45844">MRNIRRYLGTILLVCTGFMSAARAADVIPFDTSSPAQIGTGAPTSRAQAANAGQFVTLTDFGASTGGTQAQNTSAAQNAIEALSSKGGGTLYIPPGTYPVCGLILTSKIHITGAGRNVTILDGSSCHSADAIVYGPSNAYSLFKTKASAGIFDWALKDITIKGNLSHSHVDCLGTYGYRFTVDQVELTECGRNGWHTEGGNATRGPMESYVNNLLVDTVNATGIFNNGPHDSNFDNVIIVDAGQGAHDTYAGMYLGRHTNVRAKGFHAWHTSTATNRVRNALHVEGWGSTFTSSNFEGSFGPPVLVGTGASINQFACDNAYYNRFSPGPLILIRGPSNYICGSAMNNDPGTLPSSVGIQLGDHTRGENVSNNMISLQQESNNGGSIDFSNDAGGNMIRIVGYQSSGPKYLGRPHPSDDIDLIVTGVEGSNLHQHP</sequence>
<dbReference type="SUPFAM" id="SSF51126">
    <property type="entry name" value="Pectin lyase-like"/>
    <property type="match status" value="1"/>
</dbReference>
<dbReference type="Proteomes" id="UP001230253">
    <property type="component" value="Unassembled WGS sequence"/>
</dbReference>
<dbReference type="RefSeq" id="WP_307155081.1">
    <property type="nucleotide sequence ID" value="NZ_JAUSUK010000002.1"/>
</dbReference>
<feature type="signal peptide" evidence="1">
    <location>
        <begin position="1"/>
        <end position="24"/>
    </location>
</feature>
<dbReference type="Gene3D" id="2.160.20.10">
    <property type="entry name" value="Single-stranded right-handed beta-helix, Pectin lyase-like"/>
    <property type="match status" value="1"/>
</dbReference>
<evidence type="ECO:0000256" key="1">
    <source>
        <dbReference type="SAM" id="SignalP"/>
    </source>
</evidence>
<evidence type="ECO:0000313" key="4">
    <source>
        <dbReference type="Proteomes" id="UP001230253"/>
    </source>
</evidence>
<accession>A0ABU0C9V7</accession>
<comment type="caution">
    <text evidence="3">The sequence shown here is derived from an EMBL/GenBank/DDBJ whole genome shotgun (WGS) entry which is preliminary data.</text>
</comment>
<organism evidence="3 4">
    <name type="scientific">Rhodopseudomonas julia</name>
    <dbReference type="NCBI Taxonomy" id="200617"/>
    <lineage>
        <taxon>Bacteria</taxon>
        <taxon>Pseudomonadati</taxon>
        <taxon>Pseudomonadota</taxon>
        <taxon>Alphaproteobacteria</taxon>
        <taxon>Hyphomicrobiales</taxon>
        <taxon>Nitrobacteraceae</taxon>
        <taxon>Rhodopseudomonas</taxon>
    </lineage>
</organism>
<name>A0ABU0C9V7_9BRAD</name>
<dbReference type="InterPro" id="IPR011050">
    <property type="entry name" value="Pectin_lyase_fold/virulence"/>
</dbReference>
<reference evidence="3 4" key="1">
    <citation type="submission" date="2023-07" db="EMBL/GenBank/DDBJ databases">
        <title>Genomic Encyclopedia of Type Strains, Phase IV (KMG-IV): sequencing the most valuable type-strain genomes for metagenomic binning, comparative biology and taxonomic classification.</title>
        <authorList>
            <person name="Goeker M."/>
        </authorList>
    </citation>
    <scope>NUCLEOTIDE SEQUENCE [LARGE SCALE GENOMIC DNA]</scope>
    <source>
        <strain evidence="3 4">DSM 11549</strain>
    </source>
</reference>
<feature type="chain" id="PRO_5047139221" description="Rhamnogalacturonase A/B/Epimerase-like pectate lyase domain-containing protein" evidence="1">
    <location>
        <begin position="25"/>
        <end position="435"/>
    </location>
</feature>
<dbReference type="InterPro" id="IPR012334">
    <property type="entry name" value="Pectin_lyas_fold"/>
</dbReference>
<dbReference type="EMBL" id="JAUSUK010000002">
    <property type="protein sequence ID" value="MDQ0326987.1"/>
    <property type="molecule type" value="Genomic_DNA"/>
</dbReference>
<proteinExistence type="predicted"/>
<protein>
    <recommendedName>
        <fullName evidence="2">Rhamnogalacturonase A/B/Epimerase-like pectate lyase domain-containing protein</fullName>
    </recommendedName>
</protein>
<dbReference type="InterPro" id="IPR024535">
    <property type="entry name" value="RHGA/B-epi-like_pectate_lyase"/>
</dbReference>
<keyword evidence="1" id="KW-0732">Signal</keyword>
<keyword evidence="4" id="KW-1185">Reference proteome</keyword>
<evidence type="ECO:0000313" key="3">
    <source>
        <dbReference type="EMBL" id="MDQ0326987.1"/>
    </source>
</evidence>